<dbReference type="Ensembl" id="ENSMMOT00000019095.1">
    <property type="protein sequence ID" value="ENSMMOP00000018787.1"/>
    <property type="gene ID" value="ENSMMOG00000014227.1"/>
</dbReference>
<reference evidence="1" key="2">
    <citation type="submission" date="2025-09" db="UniProtKB">
        <authorList>
            <consortium name="Ensembl"/>
        </authorList>
    </citation>
    <scope>IDENTIFICATION</scope>
</reference>
<sequence>ILNLKKNGRRTNAYMVNQWSVKGDNCQFCFLFIFLLAIARGELIVSHRWKKMHFFNCTFLSHGQLQTKHHSWFKMRHRLTAAFSI</sequence>
<accession>A0A3Q3X163</accession>
<keyword evidence="2" id="KW-1185">Reference proteome</keyword>
<dbReference type="AlphaFoldDB" id="A0A3Q3X163"/>
<reference evidence="1" key="1">
    <citation type="submission" date="2025-08" db="UniProtKB">
        <authorList>
            <consortium name="Ensembl"/>
        </authorList>
    </citation>
    <scope>IDENTIFICATION</scope>
</reference>
<evidence type="ECO:0000313" key="2">
    <source>
        <dbReference type="Proteomes" id="UP000261620"/>
    </source>
</evidence>
<name>A0A3Q3X163_MOLML</name>
<proteinExistence type="predicted"/>
<organism evidence="1 2">
    <name type="scientific">Mola mola</name>
    <name type="common">Ocean sunfish</name>
    <name type="synonym">Tetraodon mola</name>
    <dbReference type="NCBI Taxonomy" id="94237"/>
    <lineage>
        <taxon>Eukaryota</taxon>
        <taxon>Metazoa</taxon>
        <taxon>Chordata</taxon>
        <taxon>Craniata</taxon>
        <taxon>Vertebrata</taxon>
        <taxon>Euteleostomi</taxon>
        <taxon>Actinopterygii</taxon>
        <taxon>Neopterygii</taxon>
        <taxon>Teleostei</taxon>
        <taxon>Neoteleostei</taxon>
        <taxon>Acanthomorphata</taxon>
        <taxon>Eupercaria</taxon>
        <taxon>Tetraodontiformes</taxon>
        <taxon>Molidae</taxon>
        <taxon>Mola</taxon>
    </lineage>
</organism>
<protein>
    <submittedName>
        <fullName evidence="1">Uncharacterized protein</fullName>
    </submittedName>
</protein>
<evidence type="ECO:0000313" key="1">
    <source>
        <dbReference type="Ensembl" id="ENSMMOP00000018787.1"/>
    </source>
</evidence>
<dbReference type="Proteomes" id="UP000261620">
    <property type="component" value="Unplaced"/>
</dbReference>